<name>A0AAW0CND8_9AGAR</name>
<dbReference type="Proteomes" id="UP001362999">
    <property type="component" value="Unassembled WGS sequence"/>
</dbReference>
<protein>
    <submittedName>
        <fullName evidence="2">Uncharacterized protein</fullName>
    </submittedName>
</protein>
<feature type="region of interest" description="Disordered" evidence="1">
    <location>
        <begin position="37"/>
        <end position="90"/>
    </location>
</feature>
<keyword evidence="3" id="KW-1185">Reference proteome</keyword>
<accession>A0AAW0CND8</accession>
<reference evidence="2 3" key="1">
    <citation type="journal article" date="2024" name="J Genomics">
        <title>Draft genome sequencing and assembly of Favolaschia claudopus CIRM-BRFM 2984 isolated from oak limbs.</title>
        <authorList>
            <person name="Navarro D."/>
            <person name="Drula E."/>
            <person name="Chaduli D."/>
            <person name="Cazenave R."/>
            <person name="Ahrendt S."/>
            <person name="Wang J."/>
            <person name="Lipzen A."/>
            <person name="Daum C."/>
            <person name="Barry K."/>
            <person name="Grigoriev I.V."/>
            <person name="Favel A."/>
            <person name="Rosso M.N."/>
            <person name="Martin F."/>
        </authorList>
    </citation>
    <scope>NUCLEOTIDE SEQUENCE [LARGE SCALE GENOMIC DNA]</scope>
    <source>
        <strain evidence="2 3">CIRM-BRFM 2984</strain>
    </source>
</reference>
<feature type="compositionally biased region" description="Polar residues" evidence="1">
    <location>
        <begin position="67"/>
        <end position="88"/>
    </location>
</feature>
<sequence length="130" mass="14418">MLPDFDPFSSDPNSESYIPEPDVPYRFGLGHPTLKSHMFVTPSARRRDLRPAQRGMQRKSSRVCSPGGNTSQSSRSSPLNQTTGSSGNLEGILMLDAWTDRLSRITEDDELYPYPNPLALIQMASSSQSK</sequence>
<evidence type="ECO:0000313" key="3">
    <source>
        <dbReference type="Proteomes" id="UP001362999"/>
    </source>
</evidence>
<organism evidence="2 3">
    <name type="scientific">Favolaschia claudopus</name>
    <dbReference type="NCBI Taxonomy" id="2862362"/>
    <lineage>
        <taxon>Eukaryota</taxon>
        <taxon>Fungi</taxon>
        <taxon>Dikarya</taxon>
        <taxon>Basidiomycota</taxon>
        <taxon>Agaricomycotina</taxon>
        <taxon>Agaricomycetes</taxon>
        <taxon>Agaricomycetidae</taxon>
        <taxon>Agaricales</taxon>
        <taxon>Marasmiineae</taxon>
        <taxon>Mycenaceae</taxon>
        <taxon>Favolaschia</taxon>
    </lineage>
</organism>
<dbReference type="AlphaFoldDB" id="A0AAW0CND8"/>
<proteinExistence type="predicted"/>
<feature type="region of interest" description="Disordered" evidence="1">
    <location>
        <begin position="1"/>
        <end position="24"/>
    </location>
</feature>
<evidence type="ECO:0000313" key="2">
    <source>
        <dbReference type="EMBL" id="KAK7041347.1"/>
    </source>
</evidence>
<gene>
    <name evidence="2" type="ORF">R3P38DRAFT_2768681</name>
</gene>
<evidence type="ECO:0000256" key="1">
    <source>
        <dbReference type="SAM" id="MobiDB-lite"/>
    </source>
</evidence>
<dbReference type="EMBL" id="JAWWNJ010000014">
    <property type="protein sequence ID" value="KAK7041347.1"/>
    <property type="molecule type" value="Genomic_DNA"/>
</dbReference>
<comment type="caution">
    <text evidence="2">The sequence shown here is derived from an EMBL/GenBank/DDBJ whole genome shotgun (WGS) entry which is preliminary data.</text>
</comment>